<dbReference type="PANTHER" id="PTHR44889">
    <property type="entry name" value="INACTIVE HYDROXYSTEROID DEHYDROGENASE-LIKE PROTEIN 1"/>
    <property type="match status" value="1"/>
</dbReference>
<dbReference type="RefSeq" id="XP_030201534.1">
    <property type="nucleotide sequence ID" value="XM_030345674.1"/>
</dbReference>
<name>A0A8C5F9W0_GADMO</name>
<dbReference type="PANTHER" id="PTHR44889:SF1">
    <property type="entry name" value="INACTIVE HYDROXYSTEROID DEHYDROGENASE-LIKE PROTEIN 1"/>
    <property type="match status" value="1"/>
</dbReference>
<dbReference type="SUPFAM" id="SSF51735">
    <property type="entry name" value="NAD(P)-binding Rossmann-fold domains"/>
    <property type="match status" value="1"/>
</dbReference>
<keyword evidence="3" id="KW-0496">Mitochondrion</keyword>
<reference evidence="5" key="1">
    <citation type="submission" date="2025-08" db="UniProtKB">
        <authorList>
            <consortium name="Ensembl"/>
        </authorList>
    </citation>
    <scope>IDENTIFICATION</scope>
</reference>
<dbReference type="InterPro" id="IPR002347">
    <property type="entry name" value="SDR_fam"/>
</dbReference>
<protein>
    <submittedName>
        <fullName evidence="5">Hydroxysteroid dehydrogenase like 1</fullName>
    </submittedName>
</protein>
<keyword evidence="6" id="KW-1185">Reference proteome</keyword>
<organism evidence="5 6">
    <name type="scientific">Gadus morhua</name>
    <name type="common">Atlantic cod</name>
    <dbReference type="NCBI Taxonomy" id="8049"/>
    <lineage>
        <taxon>Eukaryota</taxon>
        <taxon>Metazoa</taxon>
        <taxon>Chordata</taxon>
        <taxon>Craniata</taxon>
        <taxon>Vertebrata</taxon>
        <taxon>Euteleostomi</taxon>
        <taxon>Actinopterygii</taxon>
        <taxon>Neopterygii</taxon>
        <taxon>Teleostei</taxon>
        <taxon>Neoteleostei</taxon>
        <taxon>Acanthomorphata</taxon>
        <taxon>Zeiogadaria</taxon>
        <taxon>Gadariae</taxon>
        <taxon>Gadiformes</taxon>
        <taxon>Gadoidei</taxon>
        <taxon>Gadidae</taxon>
        <taxon>Gadus</taxon>
    </lineage>
</organism>
<sequence length="316" mass="34263">MAAVDSFSLLYRQMARSCSSTVETLALVGALYTACRVCTVLHRCCSLVRVHFLPRLMPNRRTLAQRFGAWAVIHGAADDTAHAYAEELARQGMSLLFVSRDGTMRSDLSKALSQRHGVEVTVVEADLALGDAAIQSLREALGDKDVGILVNCGARSLEEPIPLTETSEQGLLELVNRAVLAAALMTRLVLPGMVEQGRGALVHLCSGAGSRSSGAALFASQGFLERFTQALHLEYGRRGVFLQTLTPLQVRSRVGEASSVLDLGGWLVPEAEVYARHAISTLGVAHHTTGYWPHTLQHGIMSYIPERIWSLASQFL</sequence>
<evidence type="ECO:0000256" key="4">
    <source>
        <dbReference type="ARBA" id="ARBA00038261"/>
    </source>
</evidence>
<keyword evidence="2" id="KW-0521">NADP</keyword>
<proteinExistence type="inferred from homology"/>
<dbReference type="OMA" id="QYGLMKC"/>
<comment type="subcellular location">
    <subcellularLocation>
        <location evidence="1">Mitochondrion</location>
    </subcellularLocation>
</comment>
<dbReference type="GeneID" id="115534587"/>
<reference evidence="5" key="2">
    <citation type="submission" date="2025-09" db="UniProtKB">
        <authorList>
            <consortium name="Ensembl"/>
        </authorList>
    </citation>
    <scope>IDENTIFICATION</scope>
</reference>
<dbReference type="CDD" id="cd05356">
    <property type="entry name" value="17beta-HSD1_like_SDR_c"/>
    <property type="match status" value="1"/>
</dbReference>
<accession>A0A8C5F9W0</accession>
<dbReference type="Pfam" id="PF00106">
    <property type="entry name" value="adh_short"/>
    <property type="match status" value="1"/>
</dbReference>
<comment type="similarity">
    <text evidence="4">Belongs to the short-chain dehydrogenases/reductases (SDR) family. 17-beta-HSD 3 subfamily.</text>
</comment>
<dbReference type="AlphaFoldDB" id="A0A8C5F9W0"/>
<evidence type="ECO:0000256" key="2">
    <source>
        <dbReference type="ARBA" id="ARBA00022857"/>
    </source>
</evidence>
<dbReference type="Ensembl" id="ENSGMOT00000020788.2">
    <property type="protein sequence ID" value="ENSGMOP00000020288.2"/>
    <property type="gene ID" value="ENSGMOG00000018891.2"/>
</dbReference>
<evidence type="ECO:0000256" key="1">
    <source>
        <dbReference type="ARBA" id="ARBA00004173"/>
    </source>
</evidence>
<dbReference type="OrthoDB" id="5545019at2759"/>
<dbReference type="GO" id="GO:0005739">
    <property type="term" value="C:mitochondrion"/>
    <property type="evidence" value="ECO:0007669"/>
    <property type="project" value="UniProtKB-SubCell"/>
</dbReference>
<dbReference type="Gene3D" id="3.40.50.720">
    <property type="entry name" value="NAD(P)-binding Rossmann-like Domain"/>
    <property type="match status" value="1"/>
</dbReference>
<gene>
    <name evidence="5" type="primary">hsdl1</name>
</gene>
<evidence type="ECO:0000256" key="3">
    <source>
        <dbReference type="ARBA" id="ARBA00023128"/>
    </source>
</evidence>
<dbReference type="Proteomes" id="UP000694546">
    <property type="component" value="Chromosome 21"/>
</dbReference>
<evidence type="ECO:0000313" key="6">
    <source>
        <dbReference type="Proteomes" id="UP000694546"/>
    </source>
</evidence>
<dbReference type="GeneTree" id="ENSGT00940000160053"/>
<dbReference type="InterPro" id="IPR036291">
    <property type="entry name" value="NAD(P)-bd_dom_sf"/>
</dbReference>
<dbReference type="InterPro" id="IPR052149">
    <property type="entry name" value="17-beta-HSD3-like"/>
</dbReference>
<evidence type="ECO:0000313" key="5">
    <source>
        <dbReference type="Ensembl" id="ENSGMOP00000020288.2"/>
    </source>
</evidence>